<keyword evidence="2 4" id="KW-0442">Lipid degradation</keyword>
<evidence type="ECO:0000259" key="7">
    <source>
        <dbReference type="PROSITE" id="PS51635"/>
    </source>
</evidence>
<keyword evidence="1 4" id="KW-0378">Hydrolase</keyword>
<dbReference type="Pfam" id="PF01734">
    <property type="entry name" value="Patatin"/>
    <property type="match status" value="1"/>
</dbReference>
<accession>A0ABX0SI95</accession>
<feature type="active site" description="Proton acceptor" evidence="4">
    <location>
        <position position="182"/>
    </location>
</feature>
<dbReference type="PROSITE" id="PS51635">
    <property type="entry name" value="PNPLA"/>
    <property type="match status" value="1"/>
</dbReference>
<keyword evidence="3 4" id="KW-0443">Lipid metabolism</keyword>
<evidence type="ECO:0000313" key="8">
    <source>
        <dbReference type="EMBL" id="NIH57700.1"/>
    </source>
</evidence>
<evidence type="ECO:0000313" key="9">
    <source>
        <dbReference type="Proteomes" id="UP000749311"/>
    </source>
</evidence>
<sequence length="290" mass="29847">MTGGAPTGLRQDQPSSATADRVRPPFPAGTTPGLGLALGGGAVLGAAHVGVLKAMAERGLRPQVVVGTSIGALVGAAYASGMDVDDMESLVLASGWSQVGRLSLTPRFGVLDSTALADTLSVRGVAELIEDLPLRFGAMVTDMRARQGVVLSSGPLADALRASIAIPGLFPPVARDGMLLFDGGLAANLPIGAARELGADWTIAVRLRPEWGLVPVAGATEQAEAWEHDPATLVIRPDHRGLSMWSTSDVPRLIDAGRTAAEIALDEAERRGMPEMGLLASPCGLQEGGR</sequence>
<keyword evidence="9" id="KW-1185">Reference proteome</keyword>
<dbReference type="EMBL" id="JAAMOZ010000001">
    <property type="protein sequence ID" value="NIH57700.1"/>
    <property type="molecule type" value="Genomic_DNA"/>
</dbReference>
<proteinExistence type="predicted"/>
<dbReference type="RefSeq" id="WP_167167851.1">
    <property type="nucleotide sequence ID" value="NZ_BAAAOO010000007.1"/>
</dbReference>
<dbReference type="PANTHER" id="PTHR14226:SF76">
    <property type="entry name" value="NTE FAMILY PROTEIN RSSA"/>
    <property type="match status" value="1"/>
</dbReference>
<dbReference type="Proteomes" id="UP000749311">
    <property type="component" value="Unassembled WGS sequence"/>
</dbReference>
<name>A0ABX0SI95_9ACTN</name>
<dbReference type="Gene3D" id="3.40.1090.10">
    <property type="entry name" value="Cytosolic phospholipase A2 catalytic domain"/>
    <property type="match status" value="2"/>
</dbReference>
<evidence type="ECO:0000256" key="1">
    <source>
        <dbReference type="ARBA" id="ARBA00022801"/>
    </source>
</evidence>
<evidence type="ECO:0000256" key="2">
    <source>
        <dbReference type="ARBA" id="ARBA00022963"/>
    </source>
</evidence>
<evidence type="ECO:0000256" key="6">
    <source>
        <dbReference type="SAM" id="Phobius"/>
    </source>
</evidence>
<feature type="short sequence motif" description="DGA/G" evidence="4">
    <location>
        <begin position="182"/>
        <end position="184"/>
    </location>
</feature>
<feature type="transmembrane region" description="Helical" evidence="6">
    <location>
        <begin position="64"/>
        <end position="81"/>
    </location>
</feature>
<dbReference type="InterPro" id="IPR016035">
    <property type="entry name" value="Acyl_Trfase/lysoPLipase"/>
</dbReference>
<dbReference type="PANTHER" id="PTHR14226">
    <property type="entry name" value="NEUROPATHY TARGET ESTERASE/SWISS CHEESE D.MELANOGASTER"/>
    <property type="match status" value="1"/>
</dbReference>
<gene>
    <name evidence="8" type="ORF">FB473_002345</name>
</gene>
<dbReference type="SUPFAM" id="SSF52151">
    <property type="entry name" value="FabD/lysophospholipase-like"/>
    <property type="match status" value="1"/>
</dbReference>
<comment type="caution">
    <text evidence="4">Lacks conserved residue(s) required for the propagation of feature annotation.</text>
</comment>
<comment type="caution">
    <text evidence="8">The sequence shown here is derived from an EMBL/GenBank/DDBJ whole genome shotgun (WGS) entry which is preliminary data.</text>
</comment>
<dbReference type="InterPro" id="IPR050301">
    <property type="entry name" value="NTE"/>
</dbReference>
<evidence type="ECO:0000256" key="5">
    <source>
        <dbReference type="SAM" id="MobiDB-lite"/>
    </source>
</evidence>
<evidence type="ECO:0000256" key="4">
    <source>
        <dbReference type="PROSITE-ProRule" id="PRU01161"/>
    </source>
</evidence>
<keyword evidence="6" id="KW-0472">Membrane</keyword>
<keyword evidence="6" id="KW-1133">Transmembrane helix</keyword>
<feature type="domain" description="PNPLA" evidence="7">
    <location>
        <begin position="36"/>
        <end position="195"/>
    </location>
</feature>
<keyword evidence="6" id="KW-0812">Transmembrane</keyword>
<protein>
    <submittedName>
        <fullName evidence="8">NTE family protein</fullName>
    </submittedName>
</protein>
<feature type="region of interest" description="Disordered" evidence="5">
    <location>
        <begin position="1"/>
        <end position="30"/>
    </location>
</feature>
<feature type="active site" description="Nucleophile" evidence="4">
    <location>
        <position position="69"/>
    </location>
</feature>
<reference evidence="8 9" key="1">
    <citation type="submission" date="2020-02" db="EMBL/GenBank/DDBJ databases">
        <title>Sequencing the genomes of 1000 actinobacteria strains.</title>
        <authorList>
            <person name="Klenk H.-P."/>
        </authorList>
    </citation>
    <scope>NUCLEOTIDE SEQUENCE [LARGE SCALE GENOMIC DNA]</scope>
    <source>
        <strain evidence="8 9">DSM 19609</strain>
    </source>
</reference>
<dbReference type="InterPro" id="IPR002641">
    <property type="entry name" value="PNPLA_dom"/>
</dbReference>
<feature type="transmembrane region" description="Helical" evidence="6">
    <location>
        <begin position="33"/>
        <end position="52"/>
    </location>
</feature>
<feature type="short sequence motif" description="GXSXG" evidence="4">
    <location>
        <begin position="67"/>
        <end position="71"/>
    </location>
</feature>
<evidence type="ECO:0000256" key="3">
    <source>
        <dbReference type="ARBA" id="ARBA00023098"/>
    </source>
</evidence>
<organism evidence="8 9">
    <name type="scientific">Brooklawnia cerclae</name>
    <dbReference type="NCBI Taxonomy" id="349934"/>
    <lineage>
        <taxon>Bacteria</taxon>
        <taxon>Bacillati</taxon>
        <taxon>Actinomycetota</taxon>
        <taxon>Actinomycetes</taxon>
        <taxon>Propionibacteriales</taxon>
        <taxon>Propionibacteriaceae</taxon>
        <taxon>Brooklawnia</taxon>
    </lineage>
</organism>